<keyword evidence="2" id="KW-1185">Reference proteome</keyword>
<protein>
    <submittedName>
        <fullName evidence="1">SnoaL-like polyketide cyclase</fullName>
    </submittedName>
</protein>
<proteinExistence type="predicted"/>
<dbReference type="InterPro" id="IPR009959">
    <property type="entry name" value="Cyclase_SnoaL-like"/>
</dbReference>
<name>A0A5C5X3J0_9PLAN</name>
<accession>A0A5C5X3J0</accession>
<dbReference type="InterPro" id="IPR032710">
    <property type="entry name" value="NTF2-like_dom_sf"/>
</dbReference>
<reference evidence="1 2" key="1">
    <citation type="submission" date="2019-02" db="EMBL/GenBank/DDBJ databases">
        <title>Deep-cultivation of Planctomycetes and their phenomic and genomic characterization uncovers novel biology.</title>
        <authorList>
            <person name="Wiegand S."/>
            <person name="Jogler M."/>
            <person name="Boedeker C."/>
            <person name="Pinto D."/>
            <person name="Vollmers J."/>
            <person name="Rivas-Marin E."/>
            <person name="Kohn T."/>
            <person name="Peeters S.H."/>
            <person name="Heuer A."/>
            <person name="Rast P."/>
            <person name="Oberbeckmann S."/>
            <person name="Bunk B."/>
            <person name="Jeske O."/>
            <person name="Meyerdierks A."/>
            <person name="Storesund J.E."/>
            <person name="Kallscheuer N."/>
            <person name="Luecker S."/>
            <person name="Lage O.M."/>
            <person name="Pohl T."/>
            <person name="Merkel B.J."/>
            <person name="Hornburger P."/>
            <person name="Mueller R.-W."/>
            <person name="Bruemmer F."/>
            <person name="Labrenz M."/>
            <person name="Spormann A.M."/>
            <person name="Op Den Camp H."/>
            <person name="Overmann J."/>
            <person name="Amann R."/>
            <person name="Jetten M.S.M."/>
            <person name="Mascher T."/>
            <person name="Medema M.H."/>
            <person name="Devos D.P."/>
            <person name="Kaster A.-K."/>
            <person name="Ovreas L."/>
            <person name="Rohde M."/>
            <person name="Galperin M.Y."/>
            <person name="Jogler C."/>
        </authorList>
    </citation>
    <scope>NUCLEOTIDE SEQUENCE [LARGE SCALE GENOMIC DNA]</scope>
    <source>
        <strain evidence="1 2">KOR42</strain>
    </source>
</reference>
<dbReference type="GO" id="GO:0030638">
    <property type="term" value="P:polyketide metabolic process"/>
    <property type="evidence" value="ECO:0007669"/>
    <property type="project" value="InterPro"/>
</dbReference>
<gene>
    <name evidence="1" type="ORF">KOR42_07280</name>
</gene>
<dbReference type="EMBL" id="SIHI01000001">
    <property type="protein sequence ID" value="TWT57368.1"/>
    <property type="molecule type" value="Genomic_DNA"/>
</dbReference>
<dbReference type="RefSeq" id="WP_146507209.1">
    <property type="nucleotide sequence ID" value="NZ_SIHI01000001.1"/>
</dbReference>
<dbReference type="AlphaFoldDB" id="A0A5C5X3J0"/>
<dbReference type="Pfam" id="PF07366">
    <property type="entry name" value="SnoaL"/>
    <property type="match status" value="1"/>
</dbReference>
<comment type="caution">
    <text evidence="1">The sequence shown here is derived from an EMBL/GenBank/DDBJ whole genome shotgun (WGS) entry which is preliminary data.</text>
</comment>
<dbReference type="OrthoDB" id="9787933at2"/>
<evidence type="ECO:0000313" key="2">
    <source>
        <dbReference type="Proteomes" id="UP000317243"/>
    </source>
</evidence>
<dbReference type="PANTHER" id="PTHR38436">
    <property type="entry name" value="POLYKETIDE CYCLASE SNOAL-LIKE DOMAIN"/>
    <property type="match status" value="1"/>
</dbReference>
<sequence length="190" mass="21775">MFELDQSQLTEEQRDMVQLWEDHVKAEFEDKDSIASCGTMVDEPYVNHVPTLAGGKGREHLEYFYANYFIPRNPPDVETELISRTVGQDRFVDEFVFRCTHSRQIDWLLPGVPPTNRRLELVLVVIISFENGKMKEEHIYWDQASALVQVGLLDPSQLPVVGAEAAHKMLDPDSVPSNGLIKRYVDDDKL</sequence>
<dbReference type="PANTHER" id="PTHR38436:SF3">
    <property type="entry name" value="CARBOXYMETHYLENEBUTENOLIDASE-RELATED"/>
    <property type="match status" value="1"/>
</dbReference>
<dbReference type="Gene3D" id="3.10.450.50">
    <property type="match status" value="1"/>
</dbReference>
<evidence type="ECO:0000313" key="1">
    <source>
        <dbReference type="EMBL" id="TWT57368.1"/>
    </source>
</evidence>
<organism evidence="1 2">
    <name type="scientific">Thalassoglobus neptunius</name>
    <dbReference type="NCBI Taxonomy" id="1938619"/>
    <lineage>
        <taxon>Bacteria</taxon>
        <taxon>Pseudomonadati</taxon>
        <taxon>Planctomycetota</taxon>
        <taxon>Planctomycetia</taxon>
        <taxon>Planctomycetales</taxon>
        <taxon>Planctomycetaceae</taxon>
        <taxon>Thalassoglobus</taxon>
    </lineage>
</organism>
<dbReference type="Proteomes" id="UP000317243">
    <property type="component" value="Unassembled WGS sequence"/>
</dbReference>
<dbReference type="SUPFAM" id="SSF54427">
    <property type="entry name" value="NTF2-like"/>
    <property type="match status" value="1"/>
</dbReference>